<gene>
    <name evidence="3" type="ORF">GY17_00003642</name>
</gene>
<feature type="signal peptide" evidence="2">
    <location>
        <begin position="1"/>
        <end position="20"/>
    </location>
</feature>
<accession>A0ABX5BB75</accession>
<sequence>MKSSLTFLLIILSVISCTYASLFPDFNDIEKQMKEFERECKSFASSCQRYKNAFIIQGGLLLMAIEQKKAVTEYPLLGTFQSEGKCARTRLFFYDILLKTFIVTEYKCKNKIVNIEGTNGEYFLRIKNTEKMKKKLKGKKIKHVKAEFLFDFRILSLKEISNCPTTLKNFDSRIIPKNFNLKTDQKYVKGHQLVHRGFYLVKSRKGSTVDSKEDLTYALFKSETLNYAVPIQSGCKCTLEGTKLLICACDDFNYNFDVEHGLLSVGKTKLLTANIRGLRVLTSKTNTELLALIDIKTQEYENEQHENKQDENKHEENEQEHGNSVETKF</sequence>
<reference evidence="3 4" key="2">
    <citation type="submission" date="2017-10" db="EMBL/GenBank/DDBJ databases">
        <title>Consistent, comparative and evidence-based genome annotation and re-annotation for the closely-related species, Cryptosporidium parvum, C. hominis and C. tyzzeri.</title>
        <authorList>
            <person name="Baptista R.P."/>
            <person name="Li Y."/>
            <person name="Sateriale A."/>
            <person name="Striepen B."/>
            <person name="Kissinger J.C."/>
        </authorList>
    </citation>
    <scope>NUCLEOTIDE SEQUENCE [LARGE SCALE GENOMIC DNA]</scope>
    <source>
        <strain evidence="3">30976</strain>
    </source>
</reference>
<comment type="caution">
    <text evidence="3">The sequence shown here is derived from an EMBL/GenBank/DDBJ whole genome shotgun (WGS) entry which is preliminary data.</text>
</comment>
<evidence type="ECO:0000313" key="4">
    <source>
        <dbReference type="Proteomes" id="UP001429100"/>
    </source>
</evidence>
<proteinExistence type="predicted"/>
<feature type="chain" id="PRO_5047230576" evidence="2">
    <location>
        <begin position="21"/>
        <end position="329"/>
    </location>
</feature>
<dbReference type="Proteomes" id="UP001429100">
    <property type="component" value="Unassembled WGS sequence"/>
</dbReference>
<protein>
    <submittedName>
        <fullName evidence="3">Uncharacterized protein</fullName>
    </submittedName>
</protein>
<keyword evidence="2" id="KW-0732">Signal</keyword>
<organism evidence="3 4">
    <name type="scientific">Cryptosporidium hominis</name>
    <dbReference type="NCBI Taxonomy" id="237895"/>
    <lineage>
        <taxon>Eukaryota</taxon>
        <taxon>Sar</taxon>
        <taxon>Alveolata</taxon>
        <taxon>Apicomplexa</taxon>
        <taxon>Conoidasida</taxon>
        <taxon>Coccidia</taxon>
        <taxon>Eucoccidiorida</taxon>
        <taxon>Eimeriorina</taxon>
        <taxon>Cryptosporidiidae</taxon>
        <taxon>Cryptosporidium</taxon>
    </lineage>
</organism>
<dbReference type="EMBL" id="JTAI01000036">
    <property type="protein sequence ID" value="PPS93589.1"/>
    <property type="molecule type" value="Genomic_DNA"/>
</dbReference>
<evidence type="ECO:0000313" key="3">
    <source>
        <dbReference type="EMBL" id="PPS93589.1"/>
    </source>
</evidence>
<name>A0ABX5BB75_CRYHO</name>
<dbReference type="PROSITE" id="PS51257">
    <property type="entry name" value="PROKAR_LIPOPROTEIN"/>
    <property type="match status" value="1"/>
</dbReference>
<evidence type="ECO:0000256" key="1">
    <source>
        <dbReference type="SAM" id="MobiDB-lite"/>
    </source>
</evidence>
<keyword evidence="4" id="KW-1185">Reference proteome</keyword>
<feature type="region of interest" description="Disordered" evidence="1">
    <location>
        <begin position="301"/>
        <end position="329"/>
    </location>
</feature>
<reference evidence="3 4" key="1">
    <citation type="submission" date="2014-11" db="EMBL/GenBank/DDBJ databases">
        <title>Comparative genomic analysis of Cryptosporidium hominis reveals occurrence of genetic recombination in virulent subtypes.</title>
        <authorList>
            <person name="Guo Y."/>
            <person name="Tang K."/>
            <person name="Frace M."/>
            <person name="Li N."/>
            <person name="Roellig D.M."/>
            <person name="Sammons S."/>
            <person name="Knipe K."/>
            <person name="Rowe L."/>
            <person name="Feng Y."/>
            <person name="Xiao L."/>
        </authorList>
    </citation>
    <scope>NUCLEOTIDE SEQUENCE [LARGE SCALE GENOMIC DNA]</scope>
    <source>
        <strain evidence="3">30976</strain>
    </source>
</reference>
<evidence type="ECO:0000256" key="2">
    <source>
        <dbReference type="SAM" id="SignalP"/>
    </source>
</evidence>